<reference evidence="3 4" key="1">
    <citation type="submission" date="2020-08" db="EMBL/GenBank/DDBJ databases">
        <title>Genomic Encyclopedia of Type Strains, Phase IV (KMG-IV): sequencing the most valuable type-strain genomes for metagenomic binning, comparative biology and taxonomic classification.</title>
        <authorList>
            <person name="Goeker M."/>
        </authorList>
    </citation>
    <scope>NUCLEOTIDE SEQUENCE [LARGE SCALE GENOMIC DNA]</scope>
    <source>
        <strain evidence="3 4">DSM 102255</strain>
    </source>
</reference>
<dbReference type="RefSeq" id="WP_184080756.1">
    <property type="nucleotide sequence ID" value="NZ_JACIJP010000003.1"/>
</dbReference>
<comment type="caution">
    <text evidence="3">The sequence shown here is derived from an EMBL/GenBank/DDBJ whole genome shotgun (WGS) entry which is preliminary data.</text>
</comment>
<proteinExistence type="inferred from homology"/>
<evidence type="ECO:0000256" key="1">
    <source>
        <dbReference type="ARBA" id="ARBA00008791"/>
    </source>
</evidence>
<dbReference type="InterPro" id="IPR006016">
    <property type="entry name" value="UspA"/>
</dbReference>
<keyword evidence="4" id="KW-1185">Reference proteome</keyword>
<evidence type="ECO:0000259" key="2">
    <source>
        <dbReference type="Pfam" id="PF00582"/>
    </source>
</evidence>
<dbReference type="PANTHER" id="PTHR46268:SF15">
    <property type="entry name" value="UNIVERSAL STRESS PROTEIN HP_0031"/>
    <property type="match status" value="1"/>
</dbReference>
<feature type="domain" description="UspA" evidence="2">
    <location>
        <begin position="155"/>
        <end position="270"/>
    </location>
</feature>
<dbReference type="PANTHER" id="PTHR46268">
    <property type="entry name" value="STRESS RESPONSE PROTEIN NHAX"/>
    <property type="match status" value="1"/>
</dbReference>
<protein>
    <submittedName>
        <fullName evidence="3">Nucleotide-binding universal stress UspA family protein</fullName>
    </submittedName>
</protein>
<gene>
    <name evidence="3" type="ORF">FHS92_002316</name>
</gene>
<organism evidence="3 4">
    <name type="scientific">Sphingobium subterraneum</name>
    <dbReference type="NCBI Taxonomy" id="627688"/>
    <lineage>
        <taxon>Bacteria</taxon>
        <taxon>Pseudomonadati</taxon>
        <taxon>Pseudomonadota</taxon>
        <taxon>Alphaproteobacteria</taxon>
        <taxon>Sphingomonadales</taxon>
        <taxon>Sphingomonadaceae</taxon>
        <taxon>Sphingobium</taxon>
    </lineage>
</organism>
<dbReference type="Gene3D" id="3.40.50.12370">
    <property type="match status" value="1"/>
</dbReference>
<sequence length="272" mass="28763">MKSILLHVHDDSGFDHRLQIALDIARTFGAHLHCLQVSPIQGYGSFAAVDGIYAAGIVLEELHAIDSAVRERIEAKLQGEDVAWSWRSIDGDVVQELIRCAALADLVILGQGRPAGPAEEGLTPLAIVEDVSVAVHCGVLAVPVGCRRLDLSAPIVVGWNGSIQAAHALRQAVPILRRSSAVHIVSVGDDTTDFPQLSASTYCARHGVKTELHVLPGKVNRADDVLARFAAQIGAGAIVMGAFGRSRLREAVLGGTTRALLDTSAIPLLLGH</sequence>
<dbReference type="Proteomes" id="UP000552700">
    <property type="component" value="Unassembled WGS sequence"/>
</dbReference>
<dbReference type="SUPFAM" id="SSF52402">
    <property type="entry name" value="Adenine nucleotide alpha hydrolases-like"/>
    <property type="match status" value="2"/>
</dbReference>
<accession>A0A841J8S7</accession>
<dbReference type="Pfam" id="PF00582">
    <property type="entry name" value="Usp"/>
    <property type="match status" value="1"/>
</dbReference>
<dbReference type="CDD" id="cd00293">
    <property type="entry name" value="USP-like"/>
    <property type="match status" value="1"/>
</dbReference>
<comment type="similarity">
    <text evidence="1">Belongs to the universal stress protein A family.</text>
</comment>
<name>A0A841J8S7_9SPHN</name>
<dbReference type="EMBL" id="JACIJP010000003">
    <property type="protein sequence ID" value="MBB6124571.1"/>
    <property type="molecule type" value="Genomic_DNA"/>
</dbReference>
<dbReference type="AlphaFoldDB" id="A0A841J8S7"/>
<evidence type="ECO:0000313" key="3">
    <source>
        <dbReference type="EMBL" id="MBB6124571.1"/>
    </source>
</evidence>
<evidence type="ECO:0000313" key="4">
    <source>
        <dbReference type="Proteomes" id="UP000552700"/>
    </source>
</evidence>